<dbReference type="InterPro" id="IPR002559">
    <property type="entry name" value="Transposase_11"/>
</dbReference>
<name>R4G2B0_9BACL</name>
<dbReference type="PANTHER" id="PTHR33258">
    <property type="entry name" value="TRANSPOSASE INSL FOR INSERTION SEQUENCE ELEMENT IS186A-RELATED"/>
    <property type="match status" value="1"/>
</dbReference>
<dbReference type="GO" id="GO:0006313">
    <property type="term" value="P:DNA transposition"/>
    <property type="evidence" value="ECO:0007669"/>
    <property type="project" value="InterPro"/>
</dbReference>
<organism evidence="7 8">
    <name type="scientific">Anoxybacillus flavithermus NBRC 109594</name>
    <dbReference type="NCBI Taxonomy" id="1315967"/>
    <lineage>
        <taxon>Bacteria</taxon>
        <taxon>Bacillati</taxon>
        <taxon>Bacillota</taxon>
        <taxon>Bacilli</taxon>
        <taxon>Bacillales</taxon>
        <taxon>Anoxybacillaceae</taxon>
        <taxon>Anoxybacillus</taxon>
    </lineage>
</organism>
<dbReference type="InterPro" id="IPR012337">
    <property type="entry name" value="RNaseH-like_sf"/>
</dbReference>
<keyword evidence="5" id="KW-0812">Transmembrane</keyword>
<accession>R4G2B0</accession>
<evidence type="ECO:0000313" key="8">
    <source>
        <dbReference type="Proteomes" id="UP000013057"/>
    </source>
</evidence>
<evidence type="ECO:0000256" key="1">
    <source>
        <dbReference type="ARBA" id="ARBA00010075"/>
    </source>
</evidence>
<dbReference type="Pfam" id="PF01609">
    <property type="entry name" value="DDE_Tnp_1"/>
    <property type="match status" value="1"/>
</dbReference>
<keyword evidence="2" id="KW-0815">Transposition</keyword>
<comment type="similarity">
    <text evidence="1">Belongs to the transposase 11 family.</text>
</comment>
<dbReference type="PANTHER" id="PTHR33258:SF1">
    <property type="entry name" value="TRANSPOSASE INSL FOR INSERTION SEQUENCE ELEMENT IS186A-RELATED"/>
    <property type="match status" value="1"/>
</dbReference>
<sequence length="367" mass="42811">MQKIVSDEDLQSITEAVGYHDTSRTFTVRTLVDFFLLAALHEWKSFRHGADVAKMYGLPTFHYSTVSKKAKEVPYEVMKRLFALVVSKCNRQTRRSLRFPKALRIVDSTTVTVGKNRLTWAPYHGERSGVKMHVAYSPEQQMPSDIVETVGLRHDGPVGERLTDVQTVLVEDRAYFKIERLDRFVEQKQPFVIRMKDNVEIHQKKSLKRLSSSSSSIVADFTCRLGTKQCRSKKRHRVVIFQDANEHEIHVVTNVLEASAEKIAEMYQERWTVEVFFRWIKQYLNVPTLFGTNEHAVYNQLFAAFIAYVLLRWLYHRTEKRTTSSLTFLSFVRRFFSGQLPLEWKSEMAAVLFEYARIYGRSMPNFG</sequence>
<feature type="transmembrane region" description="Helical" evidence="5">
    <location>
        <begin position="297"/>
        <end position="315"/>
    </location>
</feature>
<dbReference type="SUPFAM" id="SSF53098">
    <property type="entry name" value="Ribonuclease H-like"/>
    <property type="match status" value="1"/>
</dbReference>
<feature type="domain" description="Transposase IS4-like" evidence="6">
    <location>
        <begin position="101"/>
        <end position="310"/>
    </location>
</feature>
<keyword evidence="5" id="KW-0472">Membrane</keyword>
<keyword evidence="3" id="KW-0238">DNA-binding</keyword>
<dbReference type="NCBIfam" id="NF033592">
    <property type="entry name" value="transpos_IS4_1"/>
    <property type="match status" value="1"/>
</dbReference>
<evidence type="ECO:0000256" key="4">
    <source>
        <dbReference type="ARBA" id="ARBA00023172"/>
    </source>
</evidence>
<evidence type="ECO:0000256" key="3">
    <source>
        <dbReference type="ARBA" id="ARBA00023125"/>
    </source>
</evidence>
<dbReference type="InterPro" id="IPR047952">
    <property type="entry name" value="Transpos_IS4"/>
</dbReference>
<evidence type="ECO:0000256" key="2">
    <source>
        <dbReference type="ARBA" id="ARBA00022578"/>
    </source>
</evidence>
<dbReference type="GO" id="GO:0003677">
    <property type="term" value="F:DNA binding"/>
    <property type="evidence" value="ECO:0007669"/>
    <property type="project" value="UniProtKB-KW"/>
</dbReference>
<gene>
    <name evidence="7" type="ORF">KN10_2850</name>
</gene>
<keyword evidence="4" id="KW-0233">DNA recombination</keyword>
<keyword evidence="5" id="KW-1133">Transmembrane helix</keyword>
<protein>
    <submittedName>
        <fullName evidence="7">Transposase</fullName>
    </submittedName>
</protein>
<proteinExistence type="inferred from homology"/>
<dbReference type="AlphaFoldDB" id="R4G2B0"/>
<dbReference type="GO" id="GO:0004803">
    <property type="term" value="F:transposase activity"/>
    <property type="evidence" value="ECO:0007669"/>
    <property type="project" value="InterPro"/>
</dbReference>
<evidence type="ECO:0000259" key="6">
    <source>
        <dbReference type="Pfam" id="PF01609"/>
    </source>
</evidence>
<evidence type="ECO:0000313" key="7">
    <source>
        <dbReference type="EMBL" id="GAC92414.1"/>
    </source>
</evidence>
<evidence type="ECO:0000256" key="5">
    <source>
        <dbReference type="SAM" id="Phobius"/>
    </source>
</evidence>
<comment type="caution">
    <text evidence="7">The sequence shown here is derived from an EMBL/GenBank/DDBJ whole genome shotgun (WGS) entry which is preliminary data.</text>
</comment>
<dbReference type="EMBL" id="BARH01000040">
    <property type="protein sequence ID" value="GAC92414.1"/>
    <property type="molecule type" value="Genomic_DNA"/>
</dbReference>
<reference evidence="8" key="1">
    <citation type="journal article" date="2013" name="Genome">
        <title>Draft Genome Sequence of a Thermophilic Member of the Bacillaceae, Anoxybacillus flavithermus Strain Kn10, Isolated from the Kan-nawa Hot Spring in Japan.</title>
        <authorList>
            <person name="Matsutani M."/>
            <person name="Shirakihara Y."/>
            <person name="Imada K."/>
            <person name="Yakushi T."/>
            <person name="Matsushita K."/>
        </authorList>
    </citation>
    <scope>NUCLEOTIDE SEQUENCE [LARGE SCALE GENOMIC DNA]</scope>
    <source>
        <strain evidence="8">NBRC 109594</strain>
    </source>
</reference>
<dbReference type="Proteomes" id="UP000013057">
    <property type="component" value="Unassembled WGS sequence"/>
</dbReference>